<dbReference type="SUPFAM" id="SSF56672">
    <property type="entry name" value="DNA/RNA polymerases"/>
    <property type="match status" value="1"/>
</dbReference>
<sequence>MPGVPREVIEHKLAVNPGARPVQQKVRKQSMVRQDFIRLEIAKLLRASFIREVQHPCRIHLSLLHASLPSLALLEMVDNALIKGEIESQWTSLIALLSSDGLEVDDDEDLDGLRQKPSNGPEAMLGVGRPWELGTRRGHLATVV</sequence>
<evidence type="ECO:0000313" key="1">
    <source>
        <dbReference type="EMBL" id="WVZ63847.1"/>
    </source>
</evidence>
<dbReference type="InterPro" id="IPR043502">
    <property type="entry name" value="DNA/RNA_pol_sf"/>
</dbReference>
<dbReference type="Proteomes" id="UP001341281">
    <property type="component" value="Chromosome 03"/>
</dbReference>
<accession>A0AAQ3T0I0</accession>
<dbReference type="EMBL" id="CP144747">
    <property type="protein sequence ID" value="WVZ63847.1"/>
    <property type="molecule type" value="Genomic_DNA"/>
</dbReference>
<dbReference type="AlphaFoldDB" id="A0AAQ3T0I0"/>
<keyword evidence="2" id="KW-1185">Reference proteome</keyword>
<protein>
    <submittedName>
        <fullName evidence="1">Uncharacterized protein</fullName>
    </submittedName>
</protein>
<proteinExistence type="predicted"/>
<reference evidence="1 2" key="1">
    <citation type="submission" date="2024-02" db="EMBL/GenBank/DDBJ databases">
        <title>High-quality chromosome-scale genome assembly of Pensacola bahiagrass (Paspalum notatum Flugge var. saurae).</title>
        <authorList>
            <person name="Vega J.M."/>
            <person name="Podio M."/>
            <person name="Orjuela J."/>
            <person name="Siena L.A."/>
            <person name="Pessino S.C."/>
            <person name="Combes M.C."/>
            <person name="Mariac C."/>
            <person name="Albertini E."/>
            <person name="Pupilli F."/>
            <person name="Ortiz J.P.A."/>
            <person name="Leblanc O."/>
        </authorList>
    </citation>
    <scope>NUCLEOTIDE SEQUENCE [LARGE SCALE GENOMIC DNA]</scope>
    <source>
        <strain evidence="1">R1</strain>
        <tissue evidence="1">Leaf</tissue>
    </source>
</reference>
<evidence type="ECO:0000313" key="2">
    <source>
        <dbReference type="Proteomes" id="UP001341281"/>
    </source>
</evidence>
<dbReference type="Gene3D" id="3.10.10.10">
    <property type="entry name" value="HIV Type 1 Reverse Transcriptase, subunit A, domain 1"/>
    <property type="match status" value="1"/>
</dbReference>
<name>A0AAQ3T0I0_PASNO</name>
<organism evidence="1 2">
    <name type="scientific">Paspalum notatum var. saurae</name>
    <dbReference type="NCBI Taxonomy" id="547442"/>
    <lineage>
        <taxon>Eukaryota</taxon>
        <taxon>Viridiplantae</taxon>
        <taxon>Streptophyta</taxon>
        <taxon>Embryophyta</taxon>
        <taxon>Tracheophyta</taxon>
        <taxon>Spermatophyta</taxon>
        <taxon>Magnoliopsida</taxon>
        <taxon>Liliopsida</taxon>
        <taxon>Poales</taxon>
        <taxon>Poaceae</taxon>
        <taxon>PACMAD clade</taxon>
        <taxon>Panicoideae</taxon>
        <taxon>Andropogonodae</taxon>
        <taxon>Paspaleae</taxon>
        <taxon>Paspalinae</taxon>
        <taxon>Paspalum</taxon>
    </lineage>
</organism>
<gene>
    <name evidence="1" type="ORF">U9M48_013445</name>
</gene>